<sequence length="438" mass="47531">MNWHPSVFLSSLAILGLAACTTAPAADPQVVRFDHLDAAESPAGFSANGLAALDAAMRKSVDDGLVRGISTLLVKDGQVINYDQYGIRRAADQAPVTEDTIFRIYSMSKPVTGVALMTLYEDGAFSLDDPITKFVPELADLKVFEGFDEAGEPILVNTDRPATMRELMSHTAGFAYGLFSDDPVNKMFAEAEVLAAPDMDTYVSRLATVPLLYQPGTNWAYSTAVDLQGYIVEKLSGKRFGQYLQDEIFGPLGMVDTGFYVPEEKRVRFSDVFTPDPETGELVPLEAASFAFRKGEIGMEKGGHGLVSTMGDYARFCQMLVNGGELNGVRILEPETVKLMRTDVLPEGVGLFSDGVSPNPQMAGQGFGLDFAVYVDPSATGASQPEGTYYWGGAAGTWFWIDPLNDLFFIGMIQRFPGGLDRSLRSESANLVYRALAE</sequence>
<name>A0A059FKW3_9PROT</name>
<dbReference type="AlphaFoldDB" id="A0A059FKW3"/>
<dbReference type="SUPFAM" id="SSF56601">
    <property type="entry name" value="beta-lactamase/transpeptidase-like"/>
    <property type="match status" value="1"/>
</dbReference>
<dbReference type="Proteomes" id="UP000024816">
    <property type="component" value="Unassembled WGS sequence"/>
</dbReference>
<accession>A0A059FKW3</accession>
<protein>
    <submittedName>
        <fullName evidence="3">Carboxylesterase</fullName>
    </submittedName>
</protein>
<feature type="signal peptide" evidence="1">
    <location>
        <begin position="1"/>
        <end position="25"/>
    </location>
</feature>
<evidence type="ECO:0000256" key="1">
    <source>
        <dbReference type="SAM" id="SignalP"/>
    </source>
</evidence>
<evidence type="ECO:0000259" key="2">
    <source>
        <dbReference type="Pfam" id="PF00144"/>
    </source>
</evidence>
<dbReference type="RefSeq" id="WP_035577157.1">
    <property type="nucleotide sequence ID" value="NZ_ARYJ01000001.1"/>
</dbReference>
<dbReference type="STRING" id="1280952.HJA_01105"/>
<keyword evidence="1" id="KW-0732">Signal</keyword>
<evidence type="ECO:0000313" key="4">
    <source>
        <dbReference type="Proteomes" id="UP000024816"/>
    </source>
</evidence>
<dbReference type="EMBL" id="ARYJ01000001">
    <property type="protein sequence ID" value="KCZ91093.1"/>
    <property type="molecule type" value="Genomic_DNA"/>
</dbReference>
<gene>
    <name evidence="3" type="ORF">HJA_01105</name>
</gene>
<evidence type="ECO:0000313" key="3">
    <source>
        <dbReference type="EMBL" id="KCZ91093.1"/>
    </source>
</evidence>
<dbReference type="OrthoDB" id="5377981at2"/>
<dbReference type="PANTHER" id="PTHR43283">
    <property type="entry name" value="BETA-LACTAMASE-RELATED"/>
    <property type="match status" value="1"/>
</dbReference>
<dbReference type="Gene3D" id="3.40.710.10">
    <property type="entry name" value="DD-peptidase/beta-lactamase superfamily"/>
    <property type="match status" value="1"/>
</dbReference>
<comment type="caution">
    <text evidence="3">The sequence shown here is derived from an EMBL/GenBank/DDBJ whole genome shotgun (WGS) entry which is preliminary data.</text>
</comment>
<organism evidence="3 4">
    <name type="scientific">Hyphomonas jannaschiana VP2</name>
    <dbReference type="NCBI Taxonomy" id="1280952"/>
    <lineage>
        <taxon>Bacteria</taxon>
        <taxon>Pseudomonadati</taxon>
        <taxon>Pseudomonadota</taxon>
        <taxon>Alphaproteobacteria</taxon>
        <taxon>Hyphomonadales</taxon>
        <taxon>Hyphomonadaceae</taxon>
        <taxon>Hyphomonas</taxon>
    </lineage>
</organism>
<feature type="domain" description="Beta-lactamase-related" evidence="2">
    <location>
        <begin position="53"/>
        <end position="426"/>
    </location>
</feature>
<proteinExistence type="predicted"/>
<dbReference type="InterPro" id="IPR050789">
    <property type="entry name" value="Diverse_Enzym_Activities"/>
</dbReference>
<dbReference type="InterPro" id="IPR012338">
    <property type="entry name" value="Beta-lactam/transpept-like"/>
</dbReference>
<keyword evidence="4" id="KW-1185">Reference proteome</keyword>
<feature type="chain" id="PRO_5001578187" evidence="1">
    <location>
        <begin position="26"/>
        <end position="438"/>
    </location>
</feature>
<dbReference type="eggNOG" id="COG1680">
    <property type="taxonomic scope" value="Bacteria"/>
</dbReference>
<dbReference type="Pfam" id="PF00144">
    <property type="entry name" value="Beta-lactamase"/>
    <property type="match status" value="1"/>
</dbReference>
<dbReference type="InterPro" id="IPR001466">
    <property type="entry name" value="Beta-lactam-related"/>
</dbReference>
<reference evidence="3 4" key="1">
    <citation type="journal article" date="2014" name="Antonie Van Leeuwenhoek">
        <title>Hyphomonas beringensis sp. nov. and Hyphomonas chukchiensis sp. nov., isolated from surface seawater of the Bering Sea and Chukchi Sea.</title>
        <authorList>
            <person name="Li C."/>
            <person name="Lai Q."/>
            <person name="Li G."/>
            <person name="Dong C."/>
            <person name="Wang J."/>
            <person name="Liao Y."/>
            <person name="Shao Z."/>
        </authorList>
    </citation>
    <scope>NUCLEOTIDE SEQUENCE [LARGE SCALE GENOMIC DNA]</scope>
    <source>
        <strain evidence="3 4">VP2</strain>
    </source>
</reference>
<dbReference type="PATRIC" id="fig|1280952.3.peg.226"/>
<dbReference type="PANTHER" id="PTHR43283:SF3">
    <property type="entry name" value="BETA-LACTAMASE FAMILY PROTEIN (AFU_ORTHOLOGUE AFUA_5G07500)"/>
    <property type="match status" value="1"/>
</dbReference>